<name>A0A822YXM7_NELNU</name>
<proteinExistence type="predicted"/>
<accession>A0A822YXM7</accession>
<gene>
    <name evidence="1" type="ORF">HUJ06_007938</name>
</gene>
<protein>
    <submittedName>
        <fullName evidence="1">Uncharacterized protein</fullName>
    </submittedName>
</protein>
<evidence type="ECO:0000313" key="2">
    <source>
        <dbReference type="Proteomes" id="UP000607653"/>
    </source>
</evidence>
<keyword evidence="2" id="KW-1185">Reference proteome</keyword>
<sequence length="45" mass="5164">MKKTGDEQFRVISDRILFFLSGFLLSIGRILELSVRSLEEDSGFL</sequence>
<organism evidence="1 2">
    <name type="scientific">Nelumbo nucifera</name>
    <name type="common">Sacred lotus</name>
    <dbReference type="NCBI Taxonomy" id="4432"/>
    <lineage>
        <taxon>Eukaryota</taxon>
        <taxon>Viridiplantae</taxon>
        <taxon>Streptophyta</taxon>
        <taxon>Embryophyta</taxon>
        <taxon>Tracheophyta</taxon>
        <taxon>Spermatophyta</taxon>
        <taxon>Magnoliopsida</taxon>
        <taxon>Proteales</taxon>
        <taxon>Nelumbonaceae</taxon>
        <taxon>Nelumbo</taxon>
    </lineage>
</organism>
<dbReference type="Proteomes" id="UP000607653">
    <property type="component" value="Unassembled WGS sequence"/>
</dbReference>
<reference evidence="1 2" key="1">
    <citation type="journal article" date="2020" name="Mol. Biol. Evol.">
        <title>Distinct Expression and Methylation Patterns for Genes with Different Fates following a Single Whole-Genome Duplication in Flowering Plants.</title>
        <authorList>
            <person name="Shi T."/>
            <person name="Rahmani R.S."/>
            <person name="Gugger P.F."/>
            <person name="Wang M."/>
            <person name="Li H."/>
            <person name="Zhang Y."/>
            <person name="Li Z."/>
            <person name="Wang Q."/>
            <person name="Van de Peer Y."/>
            <person name="Marchal K."/>
            <person name="Chen J."/>
        </authorList>
    </citation>
    <scope>NUCLEOTIDE SEQUENCE [LARGE SCALE GENOMIC DNA]</scope>
    <source>
        <tissue evidence="1">Leaf</tissue>
    </source>
</reference>
<comment type="caution">
    <text evidence="1">The sequence shown here is derived from an EMBL/GenBank/DDBJ whole genome shotgun (WGS) entry which is preliminary data.</text>
</comment>
<evidence type="ECO:0000313" key="1">
    <source>
        <dbReference type="EMBL" id="DAD37297.1"/>
    </source>
</evidence>
<dbReference type="AlphaFoldDB" id="A0A822YXM7"/>
<dbReference type="EMBL" id="DUZY01000004">
    <property type="protein sequence ID" value="DAD37297.1"/>
    <property type="molecule type" value="Genomic_DNA"/>
</dbReference>